<dbReference type="Pfam" id="PF25402">
    <property type="entry name" value="PH_28"/>
    <property type="match status" value="1"/>
</dbReference>
<feature type="compositionally biased region" description="Basic and acidic residues" evidence="1">
    <location>
        <begin position="453"/>
        <end position="473"/>
    </location>
</feature>
<dbReference type="OrthoDB" id="251490at2759"/>
<gene>
    <name evidence="3" type="ORF">Tco025E_07146</name>
</gene>
<evidence type="ECO:0000256" key="1">
    <source>
        <dbReference type="SAM" id="MobiDB-lite"/>
    </source>
</evidence>
<feature type="region of interest" description="Disordered" evidence="1">
    <location>
        <begin position="185"/>
        <end position="232"/>
    </location>
</feature>
<dbReference type="Proteomes" id="UP000284403">
    <property type="component" value="Unassembled WGS sequence"/>
</dbReference>
<evidence type="ECO:0000313" key="4">
    <source>
        <dbReference type="Proteomes" id="UP000284403"/>
    </source>
</evidence>
<evidence type="ECO:0000259" key="2">
    <source>
        <dbReference type="Pfam" id="PF25402"/>
    </source>
</evidence>
<dbReference type="GeneID" id="40320757"/>
<organism evidence="3 4">
    <name type="scientific">Trypanosoma conorhini</name>
    <dbReference type="NCBI Taxonomy" id="83891"/>
    <lineage>
        <taxon>Eukaryota</taxon>
        <taxon>Discoba</taxon>
        <taxon>Euglenozoa</taxon>
        <taxon>Kinetoplastea</taxon>
        <taxon>Metakinetoplastina</taxon>
        <taxon>Trypanosomatida</taxon>
        <taxon>Trypanosomatidae</taxon>
        <taxon>Trypanosoma</taxon>
    </lineage>
</organism>
<dbReference type="AlphaFoldDB" id="A0A3S5IRV8"/>
<proteinExistence type="predicted"/>
<feature type="domain" description="PH-like" evidence="2">
    <location>
        <begin position="614"/>
        <end position="723"/>
    </location>
</feature>
<keyword evidence="4" id="KW-1185">Reference proteome</keyword>
<feature type="region of interest" description="Disordered" evidence="1">
    <location>
        <begin position="262"/>
        <end position="330"/>
    </location>
</feature>
<feature type="compositionally biased region" description="Polar residues" evidence="1">
    <location>
        <begin position="279"/>
        <end position="289"/>
    </location>
</feature>
<evidence type="ECO:0000313" key="3">
    <source>
        <dbReference type="EMBL" id="RNF09063.1"/>
    </source>
</evidence>
<dbReference type="InterPro" id="IPR057418">
    <property type="entry name" value="PH-like_kinetoplastida"/>
</dbReference>
<feature type="compositionally biased region" description="Low complexity" evidence="1">
    <location>
        <begin position="207"/>
        <end position="222"/>
    </location>
</feature>
<comment type="caution">
    <text evidence="3">The sequence shown here is derived from an EMBL/GenBank/DDBJ whole genome shotgun (WGS) entry which is preliminary data.</text>
</comment>
<accession>A0A3S5IRV8</accession>
<dbReference type="EMBL" id="MKKU01000519">
    <property type="protein sequence ID" value="RNF09063.1"/>
    <property type="molecule type" value="Genomic_DNA"/>
</dbReference>
<name>A0A3S5IRV8_9TRYP</name>
<protein>
    <recommendedName>
        <fullName evidence="2">PH-like domain-containing protein</fullName>
    </recommendedName>
</protein>
<dbReference type="RefSeq" id="XP_029225967.1">
    <property type="nucleotide sequence ID" value="XM_029374013.1"/>
</dbReference>
<sequence>MVADAGGLVQAFKRLLRATGVEPGNAFLPAPGGGAAVGAWCNTAVSTRDTVATCELATGDDFGPCSPALLWLRVRPACPGRAFPTACVISLATSAQRLDALALQDVVVRAWPLHPAGAETTIAVRTLYHIAALLGAAPGAGARVFLTLRFRGCCDASDTHRIAAVELRYAPPQLHTVEVALTLSPTPRRDASSSEGELPPPPPPPLRLLSAGPRAGSASSEAGSHEEEEGDKDDVLAAHVAHATPRSPRRRSVTQPRRTIFVNIDTEEEEEDVIEVPTSPCTTRSTASRRPTLPCAVPRREAPASPQSTSSDDGVSAPAGCRGKQQQQQQWPALREVWSAPSPVSASPLPARAAFVVPDRRDFVAVGLLQQRQEEEERRRRRYLQRISMPWGEADAAPAVTPHGTESTATAVEKNRRRIQSLQGVPAYEAEHDLLRTATELLGLRRETLLRRRPSADPSRRLSVRHDEERDLAPARQPPASAEAVEPPPSPSAAAAAAAMEVGRERLAAPERLTPTLETPAGGAGAEPHAPRQPLADRSAEINLPRGAAKAAAKGDPPREAQPAPGPAPSPHDTSLPASEASCEPSLLVQVEPPPCWGENVSLGSRAAAAPPHVGTFLVWKHHFSRRGTAKRILALQREGEAVLLTLRKLDRQRRAPQMALRRAEIEVVTGLQAYYSNAIHRGHVHAAECCLVVSRGGQQVAAVEMQSVGELRLAAQLLLPACASSGPL</sequence>
<reference evidence="3 4" key="1">
    <citation type="journal article" date="2018" name="BMC Genomics">
        <title>Genomic comparison of Trypanosoma conorhini and Trypanosoma rangeli to Trypanosoma cruzi strains of high and low virulence.</title>
        <authorList>
            <person name="Bradwell K.R."/>
            <person name="Koparde V.N."/>
            <person name="Matveyev A.V."/>
            <person name="Serrano M.G."/>
            <person name="Alves J.M."/>
            <person name="Parikh H."/>
            <person name="Huang B."/>
            <person name="Lee V."/>
            <person name="Espinosa-Alvarez O."/>
            <person name="Ortiz P.A."/>
            <person name="Costa-Martins A.G."/>
            <person name="Teixeira M.M."/>
            <person name="Buck G.A."/>
        </authorList>
    </citation>
    <scope>NUCLEOTIDE SEQUENCE [LARGE SCALE GENOMIC DNA]</scope>
    <source>
        <strain evidence="3 4">025E</strain>
    </source>
</reference>
<feature type="compositionally biased region" description="Acidic residues" evidence="1">
    <location>
        <begin position="265"/>
        <end position="274"/>
    </location>
</feature>
<feature type="region of interest" description="Disordered" evidence="1">
    <location>
        <begin position="453"/>
        <end position="585"/>
    </location>
</feature>